<proteinExistence type="predicted"/>
<dbReference type="AlphaFoldDB" id="A0A9Q1EVZ9"/>
<feature type="region of interest" description="Disordered" evidence="1">
    <location>
        <begin position="1"/>
        <end position="41"/>
    </location>
</feature>
<evidence type="ECO:0000256" key="1">
    <source>
        <dbReference type="SAM" id="MobiDB-lite"/>
    </source>
</evidence>
<evidence type="ECO:0000313" key="3">
    <source>
        <dbReference type="Proteomes" id="UP001152622"/>
    </source>
</evidence>
<dbReference type="EMBL" id="JAINUF010000012">
    <property type="protein sequence ID" value="KAJ8346089.1"/>
    <property type="molecule type" value="Genomic_DNA"/>
</dbReference>
<sequence length="125" mass="13440">MHEAAVSRSRAKPQRNIQRRKPISRPLAVGRRSRNAGVKRGRVCGGGPAICHPLPADNAVPVKYRGDPLSEAHYGRDTKRNETNSHVSLATVICGETFSQNVGVVAYAAGSRSRSRDHSTARGSA</sequence>
<gene>
    <name evidence="2" type="ORF">SKAU_G00302820</name>
</gene>
<evidence type="ECO:0000313" key="2">
    <source>
        <dbReference type="EMBL" id="KAJ8346089.1"/>
    </source>
</evidence>
<keyword evidence="3" id="KW-1185">Reference proteome</keyword>
<comment type="caution">
    <text evidence="2">The sequence shown here is derived from an EMBL/GenBank/DDBJ whole genome shotgun (WGS) entry which is preliminary data.</text>
</comment>
<dbReference type="Proteomes" id="UP001152622">
    <property type="component" value="Chromosome 12"/>
</dbReference>
<name>A0A9Q1EVZ9_SYNKA</name>
<feature type="compositionally biased region" description="Basic residues" evidence="1">
    <location>
        <begin position="9"/>
        <end position="23"/>
    </location>
</feature>
<reference evidence="2" key="1">
    <citation type="journal article" date="2023" name="Science">
        <title>Genome structures resolve the early diversification of teleost fishes.</title>
        <authorList>
            <person name="Parey E."/>
            <person name="Louis A."/>
            <person name="Montfort J."/>
            <person name="Bouchez O."/>
            <person name="Roques C."/>
            <person name="Iampietro C."/>
            <person name="Lluch J."/>
            <person name="Castinel A."/>
            <person name="Donnadieu C."/>
            <person name="Desvignes T."/>
            <person name="Floi Bucao C."/>
            <person name="Jouanno E."/>
            <person name="Wen M."/>
            <person name="Mejri S."/>
            <person name="Dirks R."/>
            <person name="Jansen H."/>
            <person name="Henkel C."/>
            <person name="Chen W.J."/>
            <person name="Zahm M."/>
            <person name="Cabau C."/>
            <person name="Klopp C."/>
            <person name="Thompson A.W."/>
            <person name="Robinson-Rechavi M."/>
            <person name="Braasch I."/>
            <person name="Lecointre G."/>
            <person name="Bobe J."/>
            <person name="Postlethwait J.H."/>
            <person name="Berthelot C."/>
            <person name="Roest Crollius H."/>
            <person name="Guiguen Y."/>
        </authorList>
    </citation>
    <scope>NUCLEOTIDE SEQUENCE</scope>
    <source>
        <strain evidence="2">WJC10195</strain>
    </source>
</reference>
<organism evidence="2 3">
    <name type="scientific">Synaphobranchus kaupii</name>
    <name type="common">Kaup's arrowtooth eel</name>
    <dbReference type="NCBI Taxonomy" id="118154"/>
    <lineage>
        <taxon>Eukaryota</taxon>
        <taxon>Metazoa</taxon>
        <taxon>Chordata</taxon>
        <taxon>Craniata</taxon>
        <taxon>Vertebrata</taxon>
        <taxon>Euteleostomi</taxon>
        <taxon>Actinopterygii</taxon>
        <taxon>Neopterygii</taxon>
        <taxon>Teleostei</taxon>
        <taxon>Anguilliformes</taxon>
        <taxon>Synaphobranchidae</taxon>
        <taxon>Synaphobranchus</taxon>
    </lineage>
</organism>
<feature type="compositionally biased region" description="Basic residues" evidence="1">
    <location>
        <begin position="31"/>
        <end position="41"/>
    </location>
</feature>
<accession>A0A9Q1EVZ9</accession>
<protein>
    <submittedName>
        <fullName evidence="2">Uncharacterized protein</fullName>
    </submittedName>
</protein>